<dbReference type="AlphaFoldDB" id="A0A1H5YMD1"/>
<evidence type="ECO:0000313" key="1">
    <source>
        <dbReference type="EMBL" id="SEG25303.1"/>
    </source>
</evidence>
<gene>
    <name evidence="1" type="ORF">SAMN05421877_10660</name>
</gene>
<dbReference type="RefSeq" id="WP_103906239.1">
    <property type="nucleotide sequence ID" value="NZ_CP049246.1"/>
</dbReference>
<reference evidence="2" key="1">
    <citation type="submission" date="2016-10" db="EMBL/GenBank/DDBJ databases">
        <authorList>
            <person name="Varghese N."/>
            <person name="Submissions S."/>
        </authorList>
    </citation>
    <scope>NUCLEOTIDE SEQUENCE [LARGE SCALE GENOMIC DNA]</scope>
    <source>
        <strain evidence="2">DSM 22361</strain>
    </source>
</reference>
<proteinExistence type="predicted"/>
<evidence type="ECO:0008006" key="3">
    <source>
        <dbReference type="Google" id="ProtNLM"/>
    </source>
</evidence>
<dbReference type="PROSITE" id="PS51257">
    <property type="entry name" value="PROKAR_LIPOPROTEIN"/>
    <property type="match status" value="1"/>
</dbReference>
<keyword evidence="2" id="KW-1185">Reference proteome</keyword>
<accession>A0A1H5YMD1</accession>
<dbReference type="EMBL" id="FNUT01000006">
    <property type="protein sequence ID" value="SEG25303.1"/>
    <property type="molecule type" value="Genomic_DNA"/>
</dbReference>
<evidence type="ECO:0000313" key="2">
    <source>
        <dbReference type="Proteomes" id="UP000236731"/>
    </source>
</evidence>
<dbReference type="OrthoDB" id="711665at2"/>
<sequence>MKNFSLLLFVAILFVSCEKDHGIKPEDVKKEVSADLQGKVWTAYSALIQENSDQHKALPLNQTVFNKFKFDGSVIEVESPSGQKTRYGYDITNATRADEDLPDAYQLTMKSNYTNFYITVAKDYSAAKVYLTVTNQDKTFANYGVMFKQ</sequence>
<name>A0A1H5YMD1_9SPHI</name>
<dbReference type="Proteomes" id="UP000236731">
    <property type="component" value="Unassembled WGS sequence"/>
</dbReference>
<organism evidence="1 2">
    <name type="scientific">Sphingobacterium lactis</name>
    <dbReference type="NCBI Taxonomy" id="797291"/>
    <lineage>
        <taxon>Bacteria</taxon>
        <taxon>Pseudomonadati</taxon>
        <taxon>Bacteroidota</taxon>
        <taxon>Sphingobacteriia</taxon>
        <taxon>Sphingobacteriales</taxon>
        <taxon>Sphingobacteriaceae</taxon>
        <taxon>Sphingobacterium</taxon>
    </lineage>
</organism>
<protein>
    <recommendedName>
        <fullName evidence="3">DUF4251 domain-containing protein</fullName>
    </recommendedName>
</protein>